<dbReference type="PANTHER" id="PTHR30603:SF60">
    <property type="entry name" value="RNA POLYMERASE SIGMA FACTOR RPOD"/>
    <property type="match status" value="1"/>
</dbReference>
<gene>
    <name evidence="6" type="ORF">OV079_27535</name>
</gene>
<comment type="caution">
    <text evidence="6">The sequence shown here is derived from an EMBL/GenBank/DDBJ whole genome shotgun (WGS) entry which is preliminary data.</text>
</comment>
<dbReference type="Gene3D" id="1.10.601.10">
    <property type="entry name" value="RNA Polymerase Primary Sigma Factor"/>
    <property type="match status" value="1"/>
</dbReference>
<proteinExistence type="predicted"/>
<dbReference type="SUPFAM" id="SSF88946">
    <property type="entry name" value="Sigma2 domain of RNA polymerase sigma factors"/>
    <property type="match status" value="1"/>
</dbReference>
<dbReference type="PANTHER" id="PTHR30603">
    <property type="entry name" value="RNA POLYMERASE SIGMA FACTOR RPO"/>
    <property type="match status" value="1"/>
</dbReference>
<dbReference type="NCBIfam" id="TIGR02937">
    <property type="entry name" value="sigma70-ECF"/>
    <property type="match status" value="1"/>
</dbReference>
<dbReference type="PRINTS" id="PR00046">
    <property type="entry name" value="SIGMA70FCT"/>
</dbReference>
<dbReference type="PROSITE" id="PS00715">
    <property type="entry name" value="SIGMA70_1"/>
    <property type="match status" value="1"/>
</dbReference>
<dbReference type="GO" id="GO:0006352">
    <property type="term" value="P:DNA-templated transcription initiation"/>
    <property type="evidence" value="ECO:0007669"/>
    <property type="project" value="InterPro"/>
</dbReference>
<evidence type="ECO:0000256" key="2">
    <source>
        <dbReference type="ARBA" id="ARBA00023082"/>
    </source>
</evidence>
<dbReference type="InterPro" id="IPR013324">
    <property type="entry name" value="RNA_pol_sigma_r3/r4-like"/>
</dbReference>
<keyword evidence="7" id="KW-1185">Reference proteome</keyword>
<dbReference type="Gene3D" id="1.10.10.10">
    <property type="entry name" value="Winged helix-like DNA-binding domain superfamily/Winged helix DNA-binding domain"/>
    <property type="match status" value="2"/>
</dbReference>
<keyword evidence="1" id="KW-0805">Transcription regulation</keyword>
<evidence type="ECO:0000313" key="6">
    <source>
        <dbReference type="EMBL" id="MCY1009253.1"/>
    </source>
</evidence>
<dbReference type="InterPro" id="IPR013325">
    <property type="entry name" value="RNA_pol_sigma_r2"/>
</dbReference>
<dbReference type="GO" id="GO:0003677">
    <property type="term" value="F:DNA binding"/>
    <property type="evidence" value="ECO:0007669"/>
    <property type="project" value="UniProtKB-KW"/>
</dbReference>
<keyword evidence="3" id="KW-0238">DNA-binding</keyword>
<evidence type="ECO:0000259" key="5">
    <source>
        <dbReference type="PROSITE" id="PS00715"/>
    </source>
</evidence>
<dbReference type="GO" id="GO:0016987">
    <property type="term" value="F:sigma factor activity"/>
    <property type="evidence" value="ECO:0007669"/>
    <property type="project" value="UniProtKB-KW"/>
</dbReference>
<dbReference type="Pfam" id="PF04545">
    <property type="entry name" value="Sigma70_r4"/>
    <property type="match status" value="1"/>
</dbReference>
<evidence type="ECO:0000256" key="4">
    <source>
        <dbReference type="ARBA" id="ARBA00023163"/>
    </source>
</evidence>
<dbReference type="Pfam" id="PF04542">
    <property type="entry name" value="Sigma70_r2"/>
    <property type="match status" value="1"/>
</dbReference>
<sequence length="227" mass="25637">MRLVITIARQYDRGLLPLPDLIQEGNIGLMRAVDRFEPHRGCRFATYAAWWIRHAMYSAIHDKSGDVRLPAHVRVTRSKVRRVTREFEAQNGRAPTDAELAASTGISGERLERVRSALVGAPLSLDQSVAESGGLALHEVLTNRDELAVPDRMDEADVAERVEHAFARLTAVEMEILRKHLGLDDEDDGQTLQQIGRTYSLSRERIRQIRKHALVKLRAELRRHGVA</sequence>
<dbReference type="InterPro" id="IPR007624">
    <property type="entry name" value="RNA_pol_sigma70_r3"/>
</dbReference>
<organism evidence="6 7">
    <name type="scientific">Nannocystis pusilla</name>
    <dbReference type="NCBI Taxonomy" id="889268"/>
    <lineage>
        <taxon>Bacteria</taxon>
        <taxon>Pseudomonadati</taxon>
        <taxon>Myxococcota</taxon>
        <taxon>Polyangia</taxon>
        <taxon>Nannocystales</taxon>
        <taxon>Nannocystaceae</taxon>
        <taxon>Nannocystis</taxon>
    </lineage>
</organism>
<feature type="domain" description="RNA polymerase sigma-70" evidence="5">
    <location>
        <begin position="20"/>
        <end position="33"/>
    </location>
</feature>
<evidence type="ECO:0000256" key="3">
    <source>
        <dbReference type="ARBA" id="ARBA00023125"/>
    </source>
</evidence>
<dbReference type="InterPro" id="IPR007627">
    <property type="entry name" value="RNA_pol_sigma70_r2"/>
</dbReference>
<dbReference type="Proteomes" id="UP001150924">
    <property type="component" value="Unassembled WGS sequence"/>
</dbReference>
<dbReference type="SUPFAM" id="SSF88659">
    <property type="entry name" value="Sigma3 and sigma4 domains of RNA polymerase sigma factors"/>
    <property type="match status" value="2"/>
</dbReference>
<evidence type="ECO:0000313" key="7">
    <source>
        <dbReference type="Proteomes" id="UP001150924"/>
    </source>
</evidence>
<dbReference type="InterPro" id="IPR007630">
    <property type="entry name" value="RNA_pol_sigma70_r4"/>
</dbReference>
<evidence type="ECO:0000256" key="1">
    <source>
        <dbReference type="ARBA" id="ARBA00023015"/>
    </source>
</evidence>
<reference evidence="6" key="1">
    <citation type="submission" date="2022-11" db="EMBL/GenBank/DDBJ databases">
        <title>Minimal conservation of predation-associated metabolite biosynthetic gene clusters underscores biosynthetic potential of Myxococcota including descriptions for ten novel species: Archangium lansinium sp. nov., Myxococcus landrumus sp. nov., Nannocystis bai.</title>
        <authorList>
            <person name="Ahearne A."/>
            <person name="Stevens C."/>
            <person name="Phillips K."/>
        </authorList>
    </citation>
    <scope>NUCLEOTIDE SEQUENCE</scope>
    <source>
        <strain evidence="6">Na p29</strain>
    </source>
</reference>
<dbReference type="InterPro" id="IPR014284">
    <property type="entry name" value="RNA_pol_sigma-70_dom"/>
</dbReference>
<dbReference type="Pfam" id="PF04539">
    <property type="entry name" value="Sigma70_r3"/>
    <property type="match status" value="1"/>
</dbReference>
<keyword evidence="4" id="KW-0804">Transcription</keyword>
<accession>A0A9X3J0P2</accession>
<dbReference type="InterPro" id="IPR000943">
    <property type="entry name" value="RNA_pol_sigma70"/>
</dbReference>
<dbReference type="InterPro" id="IPR050239">
    <property type="entry name" value="Sigma-70_RNA_pol_init_factors"/>
</dbReference>
<dbReference type="EMBL" id="JAPNKE010000002">
    <property type="protein sequence ID" value="MCY1009253.1"/>
    <property type="molecule type" value="Genomic_DNA"/>
</dbReference>
<dbReference type="RefSeq" id="WP_267771913.1">
    <property type="nucleotide sequence ID" value="NZ_JAPNKE010000002.1"/>
</dbReference>
<keyword evidence="2" id="KW-0731">Sigma factor</keyword>
<dbReference type="InterPro" id="IPR036388">
    <property type="entry name" value="WH-like_DNA-bd_sf"/>
</dbReference>
<dbReference type="AlphaFoldDB" id="A0A9X3J0P2"/>
<name>A0A9X3J0P2_9BACT</name>
<protein>
    <submittedName>
        <fullName evidence="6">RNA polymerase sigma factor RpoD/SigA</fullName>
    </submittedName>
</protein>